<evidence type="ECO:0000313" key="2">
    <source>
        <dbReference type="EMBL" id="KAF4302813.1"/>
    </source>
</evidence>
<name>A0A8H4IMN8_9PEZI</name>
<dbReference type="OrthoDB" id="3934324at2759"/>
<accession>A0A8H4IMN8</accession>
<organism evidence="2 3">
    <name type="scientific">Botryosphaeria dothidea</name>
    <dbReference type="NCBI Taxonomy" id="55169"/>
    <lineage>
        <taxon>Eukaryota</taxon>
        <taxon>Fungi</taxon>
        <taxon>Dikarya</taxon>
        <taxon>Ascomycota</taxon>
        <taxon>Pezizomycotina</taxon>
        <taxon>Dothideomycetes</taxon>
        <taxon>Dothideomycetes incertae sedis</taxon>
        <taxon>Botryosphaeriales</taxon>
        <taxon>Botryosphaeriaceae</taxon>
        <taxon>Botryosphaeria</taxon>
    </lineage>
</organism>
<feature type="chain" id="PRO_5034550269" description="Gpi anchored protein" evidence="1">
    <location>
        <begin position="18"/>
        <end position="252"/>
    </location>
</feature>
<proteinExistence type="predicted"/>
<evidence type="ECO:0000313" key="3">
    <source>
        <dbReference type="Proteomes" id="UP000572817"/>
    </source>
</evidence>
<evidence type="ECO:0000256" key="1">
    <source>
        <dbReference type="SAM" id="SignalP"/>
    </source>
</evidence>
<feature type="signal peptide" evidence="1">
    <location>
        <begin position="1"/>
        <end position="17"/>
    </location>
</feature>
<protein>
    <recommendedName>
        <fullName evidence="4">Gpi anchored protein</fullName>
    </recommendedName>
</protein>
<dbReference type="Proteomes" id="UP000572817">
    <property type="component" value="Unassembled WGS sequence"/>
</dbReference>
<keyword evidence="1" id="KW-0732">Signal</keyword>
<sequence length="252" mass="25054">MISNVALPLLLAGIASAADQTVLSFAFPGDGYYTVVPTSGISGSLVGVEGGRTTVAYTCPEAATAFDDYESKVGVLCPFSTNIPQTVTYGDDYYGISTSTVVSAITVAAVEDCEITATPASGVSASVTASPTCTFSFDGQYADELVALLTCADPSIVGDNPDDPNTTSYLGCISSATATPTDVMTTTWDPKNVWYWSVTVTASASGASLPAETGASASASSSGSSSGAAAGNAVSRLAVAGVVGLAGVVLAL</sequence>
<reference evidence="2" key="1">
    <citation type="submission" date="2020-04" db="EMBL/GenBank/DDBJ databases">
        <title>Genome Assembly and Annotation of Botryosphaeria dothidea sdau 11-99, a Latent Pathogen of Apple Fruit Ring Rot in China.</title>
        <authorList>
            <person name="Yu C."/>
            <person name="Diao Y."/>
            <person name="Lu Q."/>
            <person name="Zhao J."/>
            <person name="Cui S."/>
            <person name="Peng C."/>
            <person name="He B."/>
            <person name="Liu H."/>
        </authorList>
    </citation>
    <scope>NUCLEOTIDE SEQUENCE [LARGE SCALE GENOMIC DNA]</scope>
    <source>
        <strain evidence="2">Sdau11-99</strain>
    </source>
</reference>
<dbReference type="EMBL" id="WWBZ02000062">
    <property type="protein sequence ID" value="KAF4302813.1"/>
    <property type="molecule type" value="Genomic_DNA"/>
</dbReference>
<dbReference type="AlphaFoldDB" id="A0A8H4IMN8"/>
<comment type="caution">
    <text evidence="2">The sequence shown here is derived from an EMBL/GenBank/DDBJ whole genome shotgun (WGS) entry which is preliminary data.</text>
</comment>
<evidence type="ECO:0008006" key="4">
    <source>
        <dbReference type="Google" id="ProtNLM"/>
    </source>
</evidence>
<keyword evidence="3" id="KW-1185">Reference proteome</keyword>
<gene>
    <name evidence="2" type="ORF">GTA08_BOTSDO09495</name>
</gene>